<proteinExistence type="predicted"/>
<reference evidence="1" key="1">
    <citation type="submission" date="2024-07" db="EMBL/GenBank/DDBJ databases">
        <authorList>
            <person name="Bringhurst R.M."/>
            <person name="Homer T.E."/>
        </authorList>
    </citation>
    <scope>NUCLEOTIDE SEQUENCE</scope>
</reference>
<dbReference type="EMBL" id="PQ015379">
    <property type="protein sequence ID" value="XDJ15167.1"/>
    <property type="molecule type" value="Genomic_DNA"/>
</dbReference>
<protein>
    <submittedName>
        <fullName evidence="1">Uncharacterized protein</fullName>
    </submittedName>
</protein>
<sequence>MNSTQPPNPEEIAPNIVQQMLGRIHPHKPLPSHVDIPGEFYGWPLRLVPRNCSTCWELGEGPDQEWIENNPLNVVHLTPNA</sequence>
<organism evidence="1">
    <name type="scientific">Pseudomonas phage HRDY3</name>
    <dbReference type="NCBI Taxonomy" id="3236930"/>
    <lineage>
        <taxon>Viruses</taxon>
    </lineage>
</organism>
<accession>A0AB39CDZ4</accession>
<evidence type="ECO:0000313" key="1">
    <source>
        <dbReference type="EMBL" id="XDJ15167.1"/>
    </source>
</evidence>
<name>A0AB39CDZ4_9VIRU</name>